<dbReference type="InterPro" id="IPR050194">
    <property type="entry name" value="Glycosyltransferase_grp1"/>
</dbReference>
<dbReference type="InterPro" id="IPR001296">
    <property type="entry name" value="Glyco_trans_1"/>
</dbReference>
<dbReference type="PANTHER" id="PTHR45947:SF3">
    <property type="entry name" value="SULFOQUINOVOSYL TRANSFERASE SQD2"/>
    <property type="match status" value="1"/>
</dbReference>
<dbReference type="Pfam" id="PF13579">
    <property type="entry name" value="Glyco_trans_4_4"/>
    <property type="match status" value="1"/>
</dbReference>
<dbReference type="Proteomes" id="UP000807825">
    <property type="component" value="Unassembled WGS sequence"/>
</dbReference>
<sequence length="378" mass="42394">MPTFQRRILHVLDSLERGGIAAWLMTVLRNIPRDGFQMDFLVHTDKACAYDDEARALGATIINCPGHRNFLSYASRFSRIMRECGPYDVVHGHCQRFTGLNLLLASRAGVPTRIAHSHNDLRSLASSWRPARRFYHCLMDRLIDRYATVGLAASRMAAEDLFGDDWQSDPRWRILFCGIDFTPFREEHDRSALGVELGLPDDSKVIVHVGRFTHQKNVPFILEVFSHALKKDPRLRLIFVGDGPLEDITKEQVVRQKLANEVTFLGSRPDVPRLLLGVADLFLFPSLYEGLGLAFVEAQAAGVPCLVSATIPEEADVVPTLVRRLSLSLPSSVWAEEALQLLERERPVSRQQALALAERSPINVADSLKQLEAVYCGS</sequence>
<dbReference type="SUPFAM" id="SSF53756">
    <property type="entry name" value="UDP-Glycosyltransferase/glycogen phosphorylase"/>
    <property type="match status" value="1"/>
</dbReference>
<comment type="caution">
    <text evidence="3">The sequence shown here is derived from an EMBL/GenBank/DDBJ whole genome shotgun (WGS) entry which is preliminary data.</text>
</comment>
<dbReference type="Pfam" id="PF00534">
    <property type="entry name" value="Glycos_transf_1"/>
    <property type="match status" value="1"/>
</dbReference>
<protein>
    <submittedName>
        <fullName evidence="3">Glycosyltransferase</fullName>
    </submittedName>
</protein>
<dbReference type="AlphaFoldDB" id="A0A9D6V3P1"/>
<gene>
    <name evidence="3" type="ORF">HY912_08045</name>
</gene>
<dbReference type="EMBL" id="JACRDE010000218">
    <property type="protein sequence ID" value="MBI5249431.1"/>
    <property type="molecule type" value="Genomic_DNA"/>
</dbReference>
<feature type="domain" description="Glycosyltransferase subfamily 4-like N-terminal" evidence="2">
    <location>
        <begin position="18"/>
        <end position="161"/>
    </location>
</feature>
<dbReference type="Gene3D" id="3.40.50.2000">
    <property type="entry name" value="Glycogen Phosphorylase B"/>
    <property type="match status" value="2"/>
</dbReference>
<evidence type="ECO:0000259" key="2">
    <source>
        <dbReference type="Pfam" id="PF13579"/>
    </source>
</evidence>
<evidence type="ECO:0000313" key="4">
    <source>
        <dbReference type="Proteomes" id="UP000807825"/>
    </source>
</evidence>
<feature type="domain" description="Glycosyl transferase family 1" evidence="1">
    <location>
        <begin position="196"/>
        <end position="324"/>
    </location>
</feature>
<name>A0A9D6V3P1_9BACT</name>
<reference evidence="3" key="1">
    <citation type="submission" date="2020-07" db="EMBL/GenBank/DDBJ databases">
        <title>Huge and variable diversity of episymbiotic CPR bacteria and DPANN archaea in groundwater ecosystems.</title>
        <authorList>
            <person name="He C.Y."/>
            <person name="Keren R."/>
            <person name="Whittaker M."/>
            <person name="Farag I.F."/>
            <person name="Doudna J."/>
            <person name="Cate J.H.D."/>
            <person name="Banfield J.F."/>
        </authorList>
    </citation>
    <scope>NUCLEOTIDE SEQUENCE</scope>
    <source>
        <strain evidence="3">NC_groundwater_1664_Pr3_B-0.1um_52_9</strain>
    </source>
</reference>
<accession>A0A9D6V3P1</accession>
<dbReference type="GO" id="GO:0016757">
    <property type="term" value="F:glycosyltransferase activity"/>
    <property type="evidence" value="ECO:0007669"/>
    <property type="project" value="InterPro"/>
</dbReference>
<organism evidence="3 4">
    <name type="scientific">Desulfomonile tiedjei</name>
    <dbReference type="NCBI Taxonomy" id="2358"/>
    <lineage>
        <taxon>Bacteria</taxon>
        <taxon>Pseudomonadati</taxon>
        <taxon>Thermodesulfobacteriota</taxon>
        <taxon>Desulfomonilia</taxon>
        <taxon>Desulfomonilales</taxon>
        <taxon>Desulfomonilaceae</taxon>
        <taxon>Desulfomonile</taxon>
    </lineage>
</organism>
<evidence type="ECO:0000313" key="3">
    <source>
        <dbReference type="EMBL" id="MBI5249431.1"/>
    </source>
</evidence>
<dbReference type="PANTHER" id="PTHR45947">
    <property type="entry name" value="SULFOQUINOVOSYL TRANSFERASE SQD2"/>
    <property type="match status" value="1"/>
</dbReference>
<proteinExistence type="predicted"/>
<dbReference type="InterPro" id="IPR028098">
    <property type="entry name" value="Glyco_trans_4-like_N"/>
</dbReference>
<evidence type="ECO:0000259" key="1">
    <source>
        <dbReference type="Pfam" id="PF00534"/>
    </source>
</evidence>